<feature type="compositionally biased region" description="Polar residues" evidence="1">
    <location>
        <begin position="215"/>
        <end position="229"/>
    </location>
</feature>
<feature type="transmembrane region" description="Helical" evidence="2">
    <location>
        <begin position="252"/>
        <end position="271"/>
    </location>
</feature>
<gene>
    <name evidence="3" type="ORF">SAMEA4412665_01873</name>
</gene>
<dbReference type="EMBL" id="LT906441">
    <property type="protein sequence ID" value="SNV40131.1"/>
    <property type="molecule type" value="Genomic_DNA"/>
</dbReference>
<organism evidence="3 4">
    <name type="scientific">Cutibacterium granulosum</name>
    <dbReference type="NCBI Taxonomy" id="33011"/>
    <lineage>
        <taxon>Bacteria</taxon>
        <taxon>Bacillati</taxon>
        <taxon>Actinomycetota</taxon>
        <taxon>Actinomycetes</taxon>
        <taxon>Propionibacteriales</taxon>
        <taxon>Propionibacteriaceae</taxon>
        <taxon>Cutibacterium</taxon>
    </lineage>
</organism>
<evidence type="ECO:0000313" key="3">
    <source>
        <dbReference type="EMBL" id="SNV40131.1"/>
    </source>
</evidence>
<dbReference type="KEGG" id="cgrn:4412665_01873"/>
<accession>A0A239X058</accession>
<keyword evidence="2" id="KW-0472">Membrane</keyword>
<keyword evidence="2" id="KW-1133">Transmembrane helix</keyword>
<evidence type="ECO:0000256" key="1">
    <source>
        <dbReference type="SAM" id="MobiDB-lite"/>
    </source>
</evidence>
<evidence type="ECO:0000256" key="2">
    <source>
        <dbReference type="SAM" id="Phobius"/>
    </source>
</evidence>
<evidence type="ECO:0000313" key="4">
    <source>
        <dbReference type="Proteomes" id="UP000215332"/>
    </source>
</evidence>
<dbReference type="AlphaFoldDB" id="A0A239X058"/>
<sequence length="278" mass="29117">MTSSAPRRIASFIGAMILTLTTGTFGWASTTGVCPNTSAVTDSHTGSAAHSQLSATDPSPIVERSGGDWTTCLGSGGVWVYVVYQDGPVLANTCVSDFSTGRQALLSAGLELEDRSDSPGFICTMNGHPDHCVKGREFNGQYWAYWHSTNGRDWTYSKRGADSYRPQPGSIEGWCYNKPGEYRCDMPDMATSEIASGTGTAAASGRAGNAGSPEASVTSAGNGNDTSESPAAAVNHHGQNAADDTKHGNTPWGVVIVLGILVIAGAGYGRWSVRKGRR</sequence>
<feature type="region of interest" description="Disordered" evidence="1">
    <location>
        <begin position="197"/>
        <end position="248"/>
    </location>
</feature>
<feature type="compositionally biased region" description="Low complexity" evidence="1">
    <location>
        <begin position="197"/>
        <end position="212"/>
    </location>
</feature>
<name>A0A239X058_9ACTN</name>
<protein>
    <submittedName>
        <fullName evidence="3">Uncharacterized protein</fullName>
    </submittedName>
</protein>
<reference evidence="3 4" key="1">
    <citation type="submission" date="2017-06" db="EMBL/GenBank/DDBJ databases">
        <authorList>
            <consortium name="Pathogen Informatics"/>
        </authorList>
    </citation>
    <scope>NUCLEOTIDE SEQUENCE [LARGE SCALE GENOMIC DNA]</scope>
    <source>
        <strain evidence="3 4">NCTC11865</strain>
    </source>
</reference>
<keyword evidence="2" id="KW-0812">Transmembrane</keyword>
<proteinExistence type="predicted"/>
<dbReference type="Proteomes" id="UP000215332">
    <property type="component" value="Chromosome 1"/>
</dbReference>